<dbReference type="AlphaFoldDB" id="A0A1H6AXF7"/>
<reference evidence="6 7" key="1">
    <citation type="submission" date="2016-10" db="EMBL/GenBank/DDBJ databases">
        <authorList>
            <person name="de Groot N.N."/>
        </authorList>
    </citation>
    <scope>NUCLEOTIDE SEQUENCE [LARGE SCALE GENOMIC DNA]</scope>
    <source>
        <strain evidence="6 7">DSM 22489</strain>
    </source>
</reference>
<feature type="signal peptide" evidence="3">
    <location>
        <begin position="1"/>
        <end position="23"/>
    </location>
</feature>
<dbReference type="EMBL" id="FNVA01000006">
    <property type="protein sequence ID" value="SEG52755.1"/>
    <property type="molecule type" value="Genomic_DNA"/>
</dbReference>
<evidence type="ECO:0000313" key="6">
    <source>
        <dbReference type="EMBL" id="SEG52755.1"/>
    </source>
</evidence>
<proteinExistence type="inferred from homology"/>
<evidence type="ECO:0000313" key="7">
    <source>
        <dbReference type="Proteomes" id="UP000236728"/>
    </source>
</evidence>
<name>A0A1H6AXF7_9BACT</name>
<dbReference type="InterPro" id="IPR004846">
    <property type="entry name" value="T2SS/T3SS_dom"/>
</dbReference>
<keyword evidence="3" id="KW-0732">Signal</keyword>
<accession>A0A1H6AXF7</accession>
<dbReference type="GO" id="GO:0015627">
    <property type="term" value="C:type II protein secretion system complex"/>
    <property type="evidence" value="ECO:0007669"/>
    <property type="project" value="TreeGrafter"/>
</dbReference>
<dbReference type="PRINTS" id="PR00811">
    <property type="entry name" value="BCTERIALGSPD"/>
</dbReference>
<dbReference type="PANTHER" id="PTHR30332:SF17">
    <property type="entry name" value="TYPE IV PILIATION SYSTEM PROTEIN DR_0774-RELATED"/>
    <property type="match status" value="1"/>
</dbReference>
<dbReference type="Pfam" id="PF00263">
    <property type="entry name" value="Secretin"/>
    <property type="match status" value="1"/>
</dbReference>
<feature type="compositionally biased region" description="Basic and acidic residues" evidence="2">
    <location>
        <begin position="467"/>
        <end position="479"/>
    </location>
</feature>
<feature type="region of interest" description="Disordered" evidence="2">
    <location>
        <begin position="452"/>
        <end position="486"/>
    </location>
</feature>
<dbReference type="GO" id="GO:0009306">
    <property type="term" value="P:protein secretion"/>
    <property type="evidence" value="ECO:0007669"/>
    <property type="project" value="InterPro"/>
</dbReference>
<comment type="similarity">
    <text evidence="1">Belongs to the bacterial secretin family.</text>
</comment>
<dbReference type="Pfam" id="PF13629">
    <property type="entry name" value="T2SS-T3SS_pil_N"/>
    <property type="match status" value="1"/>
</dbReference>
<gene>
    <name evidence="6" type="ORF">SAMN05421819_3315</name>
</gene>
<evidence type="ECO:0000256" key="2">
    <source>
        <dbReference type="SAM" id="MobiDB-lite"/>
    </source>
</evidence>
<evidence type="ECO:0000256" key="3">
    <source>
        <dbReference type="SAM" id="SignalP"/>
    </source>
</evidence>
<feature type="domain" description="Type II/III secretion system secretin-like" evidence="4">
    <location>
        <begin position="284"/>
        <end position="448"/>
    </location>
</feature>
<protein>
    <submittedName>
        <fullName evidence="6">Pilus assembly protein CpaC</fullName>
    </submittedName>
</protein>
<keyword evidence="7" id="KW-1185">Reference proteome</keyword>
<evidence type="ECO:0000259" key="5">
    <source>
        <dbReference type="Pfam" id="PF13629"/>
    </source>
</evidence>
<dbReference type="InterPro" id="IPR001775">
    <property type="entry name" value="GspD/PilQ"/>
</dbReference>
<dbReference type="OrthoDB" id="9779724at2"/>
<dbReference type="InterPro" id="IPR050810">
    <property type="entry name" value="Bact_Secretion_Sys_Channel"/>
</dbReference>
<dbReference type="PANTHER" id="PTHR30332">
    <property type="entry name" value="PROBABLE GENERAL SECRETION PATHWAY PROTEIN D"/>
    <property type="match status" value="1"/>
</dbReference>
<sequence>MKSAISKHALSAALLALTICASAQQPAKPLLLAIAPKAVPPAPAAASAPATPVSSLSPMPLAVQAASSTDTLHVLVGQSLMLHDVNPLRRIYVGNPAILQTFTSGPQEVILTAKAAGVSTMVVWDTSDHSTMYTVHADLDTSGLSQSLHAAYPLDSITATATDDHVTLSGTVATAEVSEAALKLAGMYSKEVVNSLRVVPLHGKQVQLKLTVAEVDRSKLVQFGINLSRAFGGSVGTITTGQYPSSISATQSSGSTSATATASNALNFFFYNFAHGFGLTMEDLETANLLQILAEPTLTTLSGKTARFLSGGEFPVPIVQGGTGNSTAVSVQFKQYGVKVEFLPVVNDDGTIHLVVTPEVSTLDYANAVSISGFTIPALATRRSETEIELRSGQSFMLSGLLNHTTTDVLTKVPGAGDVPIIGHAFKSKSLTKGVSELVILCTAEVVDPLHDAPATSTPKMPVPPLDNKKFDKNVDNAEKAYPTAH</sequence>
<evidence type="ECO:0000256" key="1">
    <source>
        <dbReference type="RuleBase" id="RU004003"/>
    </source>
</evidence>
<dbReference type="Proteomes" id="UP000236728">
    <property type="component" value="Unassembled WGS sequence"/>
</dbReference>
<feature type="domain" description="Pilus formation protein N-terminal" evidence="5">
    <location>
        <begin position="70"/>
        <end position="129"/>
    </location>
</feature>
<dbReference type="InterPro" id="IPR032789">
    <property type="entry name" value="T2SS-T3SS_pil_N"/>
</dbReference>
<evidence type="ECO:0000259" key="4">
    <source>
        <dbReference type="Pfam" id="PF00263"/>
    </source>
</evidence>
<feature type="chain" id="PRO_5009293209" evidence="3">
    <location>
        <begin position="24"/>
        <end position="486"/>
    </location>
</feature>
<organism evidence="6 7">
    <name type="scientific">Bryocella elongata</name>
    <dbReference type="NCBI Taxonomy" id="863522"/>
    <lineage>
        <taxon>Bacteria</taxon>
        <taxon>Pseudomonadati</taxon>
        <taxon>Acidobacteriota</taxon>
        <taxon>Terriglobia</taxon>
        <taxon>Terriglobales</taxon>
        <taxon>Acidobacteriaceae</taxon>
        <taxon>Bryocella</taxon>
    </lineage>
</organism>
<dbReference type="RefSeq" id="WP_103934198.1">
    <property type="nucleotide sequence ID" value="NZ_FNVA01000006.1"/>
</dbReference>